<dbReference type="EMBL" id="FMUN01000006">
    <property type="protein sequence ID" value="SCY49468.1"/>
    <property type="molecule type" value="Genomic_DNA"/>
</dbReference>
<protein>
    <submittedName>
        <fullName evidence="3">Transcriptional regulator, BolA protein family</fullName>
    </submittedName>
</protein>
<organism evidence="3 4">
    <name type="scientific">Thiohalorhabdus denitrificans</name>
    <dbReference type="NCBI Taxonomy" id="381306"/>
    <lineage>
        <taxon>Bacteria</taxon>
        <taxon>Pseudomonadati</taxon>
        <taxon>Pseudomonadota</taxon>
        <taxon>Gammaproteobacteria</taxon>
        <taxon>Thiohalorhabdales</taxon>
        <taxon>Thiohalorhabdaceae</taxon>
        <taxon>Thiohalorhabdus</taxon>
    </lineage>
</organism>
<dbReference type="PANTHER" id="PTHR46229:SF2">
    <property type="entry name" value="BOLA-LIKE PROTEIN 1"/>
    <property type="match status" value="1"/>
</dbReference>
<dbReference type="PIRSF" id="PIRSF003113">
    <property type="entry name" value="BolA"/>
    <property type="match status" value="1"/>
</dbReference>
<evidence type="ECO:0000256" key="1">
    <source>
        <dbReference type="ARBA" id="ARBA00005578"/>
    </source>
</evidence>
<evidence type="ECO:0000256" key="2">
    <source>
        <dbReference type="RuleBase" id="RU003860"/>
    </source>
</evidence>
<proteinExistence type="inferred from homology"/>
<evidence type="ECO:0000313" key="3">
    <source>
        <dbReference type="EMBL" id="SCY49468.1"/>
    </source>
</evidence>
<dbReference type="STRING" id="381306.AN478_05435"/>
<dbReference type="Gene3D" id="3.30.300.90">
    <property type="entry name" value="BolA-like"/>
    <property type="match status" value="1"/>
</dbReference>
<dbReference type="AlphaFoldDB" id="A0A0P9EE28"/>
<dbReference type="RefSeq" id="WP_054965606.1">
    <property type="nucleotide sequence ID" value="NZ_FMUN01000006.1"/>
</dbReference>
<keyword evidence="4" id="KW-1185">Reference proteome</keyword>
<dbReference type="OrthoDB" id="9812890at2"/>
<accession>A0A0P9EE28</accession>
<dbReference type="InterPro" id="IPR036065">
    <property type="entry name" value="BolA-like_sf"/>
</dbReference>
<dbReference type="Proteomes" id="UP000183104">
    <property type="component" value="Unassembled WGS sequence"/>
</dbReference>
<evidence type="ECO:0000313" key="4">
    <source>
        <dbReference type="Proteomes" id="UP000183104"/>
    </source>
</evidence>
<dbReference type="InterPro" id="IPR002634">
    <property type="entry name" value="BolA"/>
</dbReference>
<gene>
    <name evidence="3" type="ORF">SAMN05661077_2293</name>
</gene>
<sequence>MDAETVKAKIQAELPEAQVVVQGEGDRFGVLVVAEEFEGMPRVKQHRKVYGALGEELKSELHALEVKTFTPEQYRAMVEANNPS</sequence>
<reference evidence="4" key="1">
    <citation type="submission" date="2016-10" db="EMBL/GenBank/DDBJ databases">
        <authorList>
            <person name="Varghese N."/>
        </authorList>
    </citation>
    <scope>NUCLEOTIDE SEQUENCE [LARGE SCALE GENOMIC DNA]</scope>
    <source>
        <strain evidence="4">HL 19</strain>
    </source>
</reference>
<name>A0A0P9EE28_9GAMM</name>
<comment type="similarity">
    <text evidence="1 2">Belongs to the BolA/IbaG family.</text>
</comment>
<dbReference type="Pfam" id="PF01722">
    <property type="entry name" value="BolA"/>
    <property type="match status" value="1"/>
</dbReference>
<dbReference type="InterPro" id="IPR050961">
    <property type="entry name" value="BolA/IbaG_stress_morph_reg"/>
</dbReference>
<dbReference type="PANTHER" id="PTHR46229">
    <property type="entry name" value="BOLA TRANSCRIPTION REGULATOR"/>
    <property type="match status" value="1"/>
</dbReference>
<dbReference type="SUPFAM" id="SSF82657">
    <property type="entry name" value="BolA-like"/>
    <property type="match status" value="1"/>
</dbReference>